<reference evidence="3" key="1">
    <citation type="journal article" date="2019" name="Int. J. Syst. Evol. Microbiol.">
        <title>The Global Catalogue of Microorganisms (GCM) 10K type strain sequencing project: providing services to taxonomists for standard genome sequencing and annotation.</title>
        <authorList>
            <consortium name="The Broad Institute Genomics Platform"/>
            <consortium name="The Broad Institute Genome Sequencing Center for Infectious Disease"/>
            <person name="Wu L."/>
            <person name="Ma J."/>
        </authorList>
    </citation>
    <scope>NUCLEOTIDE SEQUENCE [LARGE SCALE GENOMIC DNA]</scope>
    <source>
        <strain evidence="3">CCUG 71848</strain>
    </source>
</reference>
<dbReference type="PANTHER" id="PTHR22642">
    <property type="entry name" value="IMIDAZOLONEPROPIONASE"/>
    <property type="match status" value="1"/>
</dbReference>
<dbReference type="InterPro" id="IPR033932">
    <property type="entry name" value="YtcJ-like"/>
</dbReference>
<dbReference type="InterPro" id="IPR013108">
    <property type="entry name" value="Amidohydro_3"/>
</dbReference>
<dbReference type="SUPFAM" id="SSF51556">
    <property type="entry name" value="Metallo-dependent hydrolases"/>
    <property type="match status" value="1"/>
</dbReference>
<dbReference type="InterPro" id="IPR032466">
    <property type="entry name" value="Metal_Hydrolase"/>
</dbReference>
<dbReference type="InterPro" id="IPR011059">
    <property type="entry name" value="Metal-dep_hydrolase_composite"/>
</dbReference>
<accession>A0ABW3PX61</accession>
<dbReference type="EC" id="3.5.-.-" evidence="2"/>
<dbReference type="PANTHER" id="PTHR22642:SF2">
    <property type="entry name" value="PROTEIN LONG AFTER FAR-RED 3"/>
    <property type="match status" value="1"/>
</dbReference>
<proteinExistence type="predicted"/>
<dbReference type="Proteomes" id="UP001597156">
    <property type="component" value="Unassembled WGS sequence"/>
</dbReference>
<protein>
    <submittedName>
        <fullName evidence="2">Amidohydrolase</fullName>
        <ecNumber evidence="2">3.5.-.-</ecNumber>
    </submittedName>
</protein>
<dbReference type="EMBL" id="JBHTLH010000044">
    <property type="protein sequence ID" value="MFD1126465.1"/>
    <property type="molecule type" value="Genomic_DNA"/>
</dbReference>
<dbReference type="GO" id="GO:0016787">
    <property type="term" value="F:hydrolase activity"/>
    <property type="evidence" value="ECO:0007669"/>
    <property type="project" value="UniProtKB-KW"/>
</dbReference>
<evidence type="ECO:0000313" key="3">
    <source>
        <dbReference type="Proteomes" id="UP001597156"/>
    </source>
</evidence>
<keyword evidence="3" id="KW-1185">Reference proteome</keyword>
<feature type="domain" description="Amidohydrolase 3" evidence="1">
    <location>
        <begin position="50"/>
        <end position="536"/>
    </location>
</feature>
<dbReference type="RefSeq" id="WP_121978687.1">
    <property type="nucleotide sequence ID" value="NZ_JBHTLH010000044.1"/>
</dbReference>
<dbReference type="Gene3D" id="3.10.310.70">
    <property type="match status" value="1"/>
</dbReference>
<dbReference type="Pfam" id="PF07969">
    <property type="entry name" value="Amidohydro_3"/>
    <property type="match status" value="1"/>
</dbReference>
<evidence type="ECO:0000313" key="2">
    <source>
        <dbReference type="EMBL" id="MFD1126465.1"/>
    </source>
</evidence>
<evidence type="ECO:0000259" key="1">
    <source>
        <dbReference type="Pfam" id="PF07969"/>
    </source>
</evidence>
<organism evidence="2 3">
    <name type="scientific">Lentilactobacillus raoultii</name>
    <dbReference type="NCBI Taxonomy" id="1987503"/>
    <lineage>
        <taxon>Bacteria</taxon>
        <taxon>Bacillati</taxon>
        <taxon>Bacillota</taxon>
        <taxon>Bacilli</taxon>
        <taxon>Lactobacillales</taxon>
        <taxon>Lactobacillaceae</taxon>
        <taxon>Lentilactobacillus</taxon>
    </lineage>
</organism>
<dbReference type="Gene3D" id="3.20.20.140">
    <property type="entry name" value="Metal-dependent hydrolases"/>
    <property type="match status" value="1"/>
</dbReference>
<name>A0ABW3PX61_9LACO</name>
<comment type="caution">
    <text evidence="2">The sequence shown here is derived from an EMBL/GenBank/DDBJ whole genome shotgun (WGS) entry which is preliminary data.</text>
</comment>
<gene>
    <name evidence="2" type="ORF">ACFQ22_14065</name>
</gene>
<dbReference type="Gene3D" id="2.30.40.10">
    <property type="entry name" value="Urease, subunit C, domain 1"/>
    <property type="match status" value="1"/>
</dbReference>
<keyword evidence="2" id="KW-0378">Hydrolase</keyword>
<dbReference type="SUPFAM" id="SSF51338">
    <property type="entry name" value="Composite domain of metallo-dependent hydrolases"/>
    <property type="match status" value="1"/>
</dbReference>
<sequence>MDADKIILSKNIWTGNSQQSISGGVAIKDNKIVYVGFQSLDSFKGSHTEILDYGDKLVIPGIHDAHTHFLNAAVLNSGKIAVLYDTKSEQECVDRLIKLSEGDNLINGWLIGWGWYHLLWDNQTLPSKKSLDKAFPDTPVLVNSSDGHTVWTNSAGLKKLGITEDSKDPKGGFFDRDENGKLTGLLLEAANSWASGIVYKPDLNTAAAMIKNFAKVANSYGITAISDLSISAVPGSDLIFDDAYQKLLDSNDLTLRVNMFPTLQKGLKRGKEMRKKYTGSLLRISGLKQFFDGVSSTHTAYVSEPYSDADSLDDKGHLTTTVDDMRQMVFEATENHFSVRIHAIGDEAVTQALDIYQEAEKKYGKLPDVQYTIEHLENLKDSDIERLRDLNVIASCQPAHALIDTKGIENDLGPERIKMMWPFRQYLARGVRLAFGTDTPVVDINPYESIYNAVTRKPVTGGTAWQPQNSVSVTEALRAYTFGAYGPSCRQNELGSIEKGKLADIAVLDTNILNTTSDEILKTHSLMTMVDGKIVYTASKVGSHN</sequence>
<dbReference type="CDD" id="cd01300">
    <property type="entry name" value="YtcJ_like"/>
    <property type="match status" value="1"/>
</dbReference>